<dbReference type="InterPro" id="IPR036390">
    <property type="entry name" value="WH_DNA-bd_sf"/>
</dbReference>
<keyword evidence="3" id="KW-1185">Reference proteome</keyword>
<dbReference type="RefSeq" id="WP_091295970.1">
    <property type="nucleotide sequence ID" value="NZ_FNON01000008.1"/>
</dbReference>
<dbReference type="GO" id="GO:0006950">
    <property type="term" value="P:response to stress"/>
    <property type="evidence" value="ECO:0007669"/>
    <property type="project" value="TreeGrafter"/>
</dbReference>
<dbReference type="Pfam" id="PF12802">
    <property type="entry name" value="MarR_2"/>
    <property type="match status" value="1"/>
</dbReference>
<proteinExistence type="predicted"/>
<protein>
    <submittedName>
        <fullName evidence="2">DNA-binding transcriptional regulator, MarR family</fullName>
    </submittedName>
</protein>
<evidence type="ECO:0000259" key="1">
    <source>
        <dbReference type="PROSITE" id="PS50995"/>
    </source>
</evidence>
<dbReference type="InterPro" id="IPR000835">
    <property type="entry name" value="HTH_MarR-typ"/>
</dbReference>
<dbReference type="InterPro" id="IPR039422">
    <property type="entry name" value="MarR/SlyA-like"/>
</dbReference>
<dbReference type="Gene3D" id="1.10.10.10">
    <property type="entry name" value="Winged helix-like DNA-binding domain superfamily/Winged helix DNA-binding domain"/>
    <property type="match status" value="1"/>
</dbReference>
<dbReference type="PROSITE" id="PS50995">
    <property type="entry name" value="HTH_MARR_2"/>
    <property type="match status" value="1"/>
</dbReference>
<dbReference type="PRINTS" id="PR00598">
    <property type="entry name" value="HTHMARR"/>
</dbReference>
<name>A0A1H3PQU4_9PSEU</name>
<dbReference type="SMART" id="SM00347">
    <property type="entry name" value="HTH_MARR"/>
    <property type="match status" value="1"/>
</dbReference>
<sequence length="152" mass="17141">MLQGDLPALLAMSFRAVMDQIHAQLDADGFADARPAHGFVFHFLSHQGSATAVEIGDHLGITKQAAVQLVDELEKRDYVLRTPHPTDRRSRSISLSPRGWLCIERVVALSRQAEERWANLVGHERLDQLRTDLLAFVQDAARERPVTLRPVW</sequence>
<evidence type="ECO:0000313" key="3">
    <source>
        <dbReference type="Proteomes" id="UP000199515"/>
    </source>
</evidence>
<reference evidence="2 3" key="1">
    <citation type="submission" date="2016-10" db="EMBL/GenBank/DDBJ databases">
        <authorList>
            <person name="de Groot N.N."/>
        </authorList>
    </citation>
    <scope>NUCLEOTIDE SEQUENCE [LARGE SCALE GENOMIC DNA]</scope>
    <source>
        <strain evidence="2 3">CPCC 202699</strain>
    </source>
</reference>
<dbReference type="AlphaFoldDB" id="A0A1H3PQU4"/>
<accession>A0A1H3PQU4</accession>
<feature type="domain" description="HTH marR-type" evidence="1">
    <location>
        <begin position="3"/>
        <end position="138"/>
    </location>
</feature>
<dbReference type="PANTHER" id="PTHR33164">
    <property type="entry name" value="TRANSCRIPTIONAL REGULATOR, MARR FAMILY"/>
    <property type="match status" value="1"/>
</dbReference>
<dbReference type="EMBL" id="FNON01000008">
    <property type="protein sequence ID" value="SDZ03368.1"/>
    <property type="molecule type" value="Genomic_DNA"/>
</dbReference>
<dbReference type="InterPro" id="IPR036388">
    <property type="entry name" value="WH-like_DNA-bd_sf"/>
</dbReference>
<dbReference type="GO" id="GO:0003677">
    <property type="term" value="F:DNA binding"/>
    <property type="evidence" value="ECO:0007669"/>
    <property type="project" value="UniProtKB-KW"/>
</dbReference>
<dbReference type="STRING" id="589385.SAMN05421504_108357"/>
<keyword evidence="2" id="KW-0238">DNA-binding</keyword>
<dbReference type="SUPFAM" id="SSF46785">
    <property type="entry name" value="Winged helix' DNA-binding domain"/>
    <property type="match status" value="1"/>
</dbReference>
<dbReference type="Proteomes" id="UP000199515">
    <property type="component" value="Unassembled WGS sequence"/>
</dbReference>
<gene>
    <name evidence="2" type="ORF">SAMN05421504_108357</name>
</gene>
<dbReference type="OrthoDB" id="122135at2"/>
<dbReference type="PANTHER" id="PTHR33164:SF99">
    <property type="entry name" value="MARR FAMILY REGULATORY PROTEIN"/>
    <property type="match status" value="1"/>
</dbReference>
<dbReference type="GO" id="GO:0003700">
    <property type="term" value="F:DNA-binding transcription factor activity"/>
    <property type="evidence" value="ECO:0007669"/>
    <property type="project" value="InterPro"/>
</dbReference>
<evidence type="ECO:0000313" key="2">
    <source>
        <dbReference type="EMBL" id="SDZ03368.1"/>
    </source>
</evidence>
<organism evidence="2 3">
    <name type="scientific">Amycolatopsis xylanica</name>
    <dbReference type="NCBI Taxonomy" id="589385"/>
    <lineage>
        <taxon>Bacteria</taxon>
        <taxon>Bacillati</taxon>
        <taxon>Actinomycetota</taxon>
        <taxon>Actinomycetes</taxon>
        <taxon>Pseudonocardiales</taxon>
        <taxon>Pseudonocardiaceae</taxon>
        <taxon>Amycolatopsis</taxon>
    </lineage>
</organism>